<dbReference type="AlphaFoldDB" id="A0A3A5K3A5"/>
<gene>
    <name evidence="1" type="ORF">D6029_11425</name>
</gene>
<accession>A0A3A5K3A5</accession>
<organism evidence="1 2">
    <name type="scientific">Buttiauxella izardii</name>
    <dbReference type="NCBI Taxonomy" id="82991"/>
    <lineage>
        <taxon>Bacteria</taxon>
        <taxon>Pseudomonadati</taxon>
        <taxon>Pseudomonadota</taxon>
        <taxon>Gammaproteobacteria</taxon>
        <taxon>Enterobacterales</taxon>
        <taxon>Enterobacteriaceae</taxon>
        <taxon>Buttiauxella</taxon>
    </lineage>
</organism>
<dbReference type="Proteomes" id="UP000276295">
    <property type="component" value="Unassembled WGS sequence"/>
</dbReference>
<sequence>MKYGAFAAGLISGSLTVNQYRWINIWTAILGYPLIRLPVIFAPASLCG</sequence>
<reference evidence="1 2" key="1">
    <citation type="submission" date="2018-09" db="EMBL/GenBank/DDBJ databases">
        <title>Draft genome sequence of Buttiauxella izardii CCUG 35510T.</title>
        <authorList>
            <person name="Salva-Serra F."/>
            <person name="Marathe N."/>
            <person name="Moore E."/>
            <person name="Stadler-Svensson L."/>
            <person name="Engstrom-Jakobsson H."/>
        </authorList>
    </citation>
    <scope>NUCLEOTIDE SEQUENCE [LARGE SCALE GENOMIC DNA]</scope>
    <source>
        <strain evidence="1 2">CCUG 35510</strain>
    </source>
</reference>
<proteinExistence type="predicted"/>
<keyword evidence="2" id="KW-1185">Reference proteome</keyword>
<evidence type="ECO:0000313" key="2">
    <source>
        <dbReference type="Proteomes" id="UP000276295"/>
    </source>
</evidence>
<dbReference type="AntiFam" id="ANF00069">
    <property type="entry name" value="Translation of predicted DNA regulatory sequence"/>
</dbReference>
<protein>
    <submittedName>
        <fullName evidence="1">DUF2684 family protein</fullName>
    </submittedName>
</protein>
<evidence type="ECO:0000313" key="1">
    <source>
        <dbReference type="EMBL" id="RJT23216.1"/>
    </source>
</evidence>
<name>A0A3A5K3A5_9ENTR</name>
<comment type="caution">
    <text evidence="1">The sequence shown here is derived from an EMBL/GenBank/DDBJ whole genome shotgun (WGS) entry which is preliminary data.</text>
</comment>
<dbReference type="EMBL" id="QZWH01000022">
    <property type="protein sequence ID" value="RJT23216.1"/>
    <property type="molecule type" value="Genomic_DNA"/>
</dbReference>